<dbReference type="SUPFAM" id="SSF47413">
    <property type="entry name" value="lambda repressor-like DNA-binding domains"/>
    <property type="match status" value="1"/>
</dbReference>
<dbReference type="AlphaFoldDB" id="A0A1F8F6J8"/>
<dbReference type="Proteomes" id="UP000178908">
    <property type="component" value="Unassembled WGS sequence"/>
</dbReference>
<reference evidence="6 7" key="1">
    <citation type="journal article" date="2016" name="Nat. Commun.">
        <title>Thousands of microbial genomes shed light on interconnected biogeochemical processes in an aquifer system.</title>
        <authorList>
            <person name="Anantharaman K."/>
            <person name="Brown C.T."/>
            <person name="Hug L.A."/>
            <person name="Sharon I."/>
            <person name="Castelle C.J."/>
            <person name="Probst A.J."/>
            <person name="Thomas B.C."/>
            <person name="Singh A."/>
            <person name="Wilkins M.J."/>
            <person name="Karaoz U."/>
            <person name="Brodie E.L."/>
            <person name="Williams K.H."/>
            <person name="Hubbard S.S."/>
            <person name="Banfield J.F."/>
        </authorList>
    </citation>
    <scope>NUCLEOTIDE SEQUENCE [LARGE SCALE GENOMIC DNA]</scope>
</reference>
<dbReference type="Gene3D" id="1.10.3290.10">
    <property type="entry name" value="Fido-like domain"/>
    <property type="match status" value="1"/>
</dbReference>
<evidence type="ECO:0008006" key="8">
    <source>
        <dbReference type="Google" id="ProtNLM"/>
    </source>
</evidence>
<evidence type="ECO:0000256" key="2">
    <source>
        <dbReference type="PIRSR" id="PIRSR640198-2"/>
    </source>
</evidence>
<keyword evidence="2" id="KW-0547">Nucleotide-binding</keyword>
<feature type="binding site" evidence="2">
    <location>
        <begin position="241"/>
        <end position="248"/>
    </location>
    <ligand>
        <name>ATP</name>
        <dbReference type="ChEBI" id="CHEBI:30616"/>
    </ligand>
</feature>
<dbReference type="PROSITE" id="PS51459">
    <property type="entry name" value="FIDO"/>
    <property type="match status" value="1"/>
</dbReference>
<feature type="domain" description="HTH cro/C1-type" evidence="4">
    <location>
        <begin position="7"/>
        <end position="62"/>
    </location>
</feature>
<dbReference type="Pfam" id="PF01381">
    <property type="entry name" value="HTH_3"/>
    <property type="match status" value="1"/>
</dbReference>
<sequence>MKIQEKLQLILKLSGLTQQELAGRLGVTFAALNRWINGKAVPRFKAQEKIDELYKEFSGEKQVPKTVIEAKKGIILKNQKDHADIIKEILNNPDIRDQFYLSLTYNSNRIEGSTLSENETAAIMFQNVALPDKALVEQLEVKNHQAALRYLFQYLAEDQPLDEELIFKLHSILMNAIKPDAGNYRYHRVRIMGTDVPTANYLKVPELMKELVGDISKKTKDIFSQIADIHSRFEKIHPFSDGNGRIGRLLMHAMSLSRNLAPVAILQEKRRLYTTYLNKAQMKDDISLLEDFVCDAILEGYRILERK</sequence>
<dbReference type="InterPro" id="IPR040198">
    <property type="entry name" value="Fido_containing"/>
</dbReference>
<feature type="active site" evidence="1">
    <location>
        <position position="237"/>
    </location>
</feature>
<proteinExistence type="predicted"/>
<dbReference type="EMBL" id="MGJO01000054">
    <property type="protein sequence ID" value="OGN08248.1"/>
    <property type="molecule type" value="Genomic_DNA"/>
</dbReference>
<dbReference type="Gene3D" id="1.10.260.40">
    <property type="entry name" value="lambda repressor-like DNA-binding domains"/>
    <property type="match status" value="1"/>
</dbReference>
<dbReference type="PROSITE" id="PS50943">
    <property type="entry name" value="HTH_CROC1"/>
    <property type="match status" value="1"/>
</dbReference>
<feature type="site" description="Important for autoinhibition of adenylyltransferase activity" evidence="3">
    <location>
        <position position="111"/>
    </location>
</feature>
<evidence type="ECO:0000259" key="4">
    <source>
        <dbReference type="PROSITE" id="PS50943"/>
    </source>
</evidence>
<organism evidence="6 7">
    <name type="scientific">Candidatus Yanofskybacteria bacterium RIFCSPHIGHO2_02_FULL_39_10</name>
    <dbReference type="NCBI Taxonomy" id="1802674"/>
    <lineage>
        <taxon>Bacteria</taxon>
        <taxon>Candidatus Yanofskyibacteriota</taxon>
    </lineage>
</organism>
<dbReference type="GO" id="GO:0003677">
    <property type="term" value="F:DNA binding"/>
    <property type="evidence" value="ECO:0007669"/>
    <property type="project" value="InterPro"/>
</dbReference>
<evidence type="ECO:0000313" key="7">
    <source>
        <dbReference type="Proteomes" id="UP000178908"/>
    </source>
</evidence>
<keyword evidence="2" id="KW-0067">ATP-binding</keyword>
<dbReference type="CDD" id="cd00093">
    <property type="entry name" value="HTH_XRE"/>
    <property type="match status" value="1"/>
</dbReference>
<name>A0A1F8F6J8_9BACT</name>
<dbReference type="InterPro" id="IPR036597">
    <property type="entry name" value="Fido-like_dom_sf"/>
</dbReference>
<dbReference type="Pfam" id="PF02661">
    <property type="entry name" value="Fic"/>
    <property type="match status" value="1"/>
</dbReference>
<evidence type="ECO:0000256" key="1">
    <source>
        <dbReference type="PIRSR" id="PIRSR640198-1"/>
    </source>
</evidence>
<feature type="domain" description="Fido" evidence="5">
    <location>
        <begin position="161"/>
        <end position="295"/>
    </location>
</feature>
<gene>
    <name evidence="6" type="ORF">A3C61_03250</name>
</gene>
<dbReference type="GO" id="GO:0005524">
    <property type="term" value="F:ATP binding"/>
    <property type="evidence" value="ECO:0007669"/>
    <property type="project" value="UniProtKB-KW"/>
</dbReference>
<dbReference type="SUPFAM" id="SSF140931">
    <property type="entry name" value="Fic-like"/>
    <property type="match status" value="1"/>
</dbReference>
<evidence type="ECO:0000256" key="3">
    <source>
        <dbReference type="PIRSR" id="PIRSR640198-3"/>
    </source>
</evidence>
<dbReference type="SMART" id="SM00530">
    <property type="entry name" value="HTH_XRE"/>
    <property type="match status" value="1"/>
</dbReference>
<evidence type="ECO:0000259" key="5">
    <source>
        <dbReference type="PROSITE" id="PS51459"/>
    </source>
</evidence>
<comment type="caution">
    <text evidence="6">The sequence shown here is derived from an EMBL/GenBank/DDBJ whole genome shotgun (WGS) entry which is preliminary data.</text>
</comment>
<accession>A0A1F8F6J8</accession>
<protein>
    <recommendedName>
        <fullName evidence="8">Fido domain-containing protein</fullName>
    </recommendedName>
</protein>
<dbReference type="PANTHER" id="PTHR13504:SF38">
    <property type="entry name" value="FIDO DOMAIN-CONTAINING PROTEIN"/>
    <property type="match status" value="1"/>
</dbReference>
<dbReference type="PANTHER" id="PTHR13504">
    <property type="entry name" value="FIDO DOMAIN-CONTAINING PROTEIN DDB_G0283145"/>
    <property type="match status" value="1"/>
</dbReference>
<dbReference type="InterPro" id="IPR010982">
    <property type="entry name" value="Lambda_DNA-bd_dom_sf"/>
</dbReference>
<dbReference type="InterPro" id="IPR003812">
    <property type="entry name" value="Fido"/>
</dbReference>
<evidence type="ECO:0000313" key="6">
    <source>
        <dbReference type="EMBL" id="OGN08248.1"/>
    </source>
</evidence>
<dbReference type="InterPro" id="IPR001387">
    <property type="entry name" value="Cro/C1-type_HTH"/>
</dbReference>